<protein>
    <recommendedName>
        <fullName evidence="4">ABC transporter domain-containing protein</fullName>
    </recommendedName>
</protein>
<dbReference type="PANTHER" id="PTHR24220:SF689">
    <property type="entry name" value="LIPOPROTEIN-RELEASING SYSTEM ATP-BINDING PROTEIN LOLD"/>
    <property type="match status" value="1"/>
</dbReference>
<dbReference type="GO" id="GO:0016887">
    <property type="term" value="F:ATP hydrolysis activity"/>
    <property type="evidence" value="ECO:0007669"/>
    <property type="project" value="InterPro"/>
</dbReference>
<evidence type="ECO:0000313" key="5">
    <source>
        <dbReference type="EMBL" id="CCZ88582.1"/>
    </source>
</evidence>
<dbReference type="PROSITE" id="PS00211">
    <property type="entry name" value="ABC_TRANSPORTER_1"/>
    <property type="match status" value="1"/>
</dbReference>
<dbReference type="InterPro" id="IPR027417">
    <property type="entry name" value="P-loop_NTPase"/>
</dbReference>
<proteinExistence type="inferred from homology"/>
<name>R5W7K3_9BACT</name>
<evidence type="ECO:0000259" key="4">
    <source>
        <dbReference type="PROSITE" id="PS50893"/>
    </source>
</evidence>
<dbReference type="PROSITE" id="PS50893">
    <property type="entry name" value="ABC_TRANSPORTER_2"/>
    <property type="match status" value="1"/>
</dbReference>
<gene>
    <name evidence="5" type="ORF">BN536_00883</name>
</gene>
<reference evidence="5" key="1">
    <citation type="submission" date="2012-11" db="EMBL/GenBank/DDBJ databases">
        <title>Dependencies among metagenomic species, viruses, plasmids and units of genetic variation.</title>
        <authorList>
            <person name="Nielsen H.B."/>
            <person name="Almeida M."/>
            <person name="Juncker A.S."/>
            <person name="Rasmussen S."/>
            <person name="Li J."/>
            <person name="Sunagawa S."/>
            <person name="Plichta D."/>
            <person name="Gautier L."/>
            <person name="Le Chatelier E."/>
            <person name="Peletier E."/>
            <person name="Bonde I."/>
            <person name="Nielsen T."/>
            <person name="Manichanh C."/>
            <person name="Arumugam M."/>
            <person name="Batto J."/>
            <person name="Santos M.B.Q.D."/>
            <person name="Blom N."/>
            <person name="Borruel N."/>
            <person name="Burgdorf K.S."/>
            <person name="Boumezbeur F."/>
            <person name="Casellas F."/>
            <person name="Dore J."/>
            <person name="Guarner F."/>
            <person name="Hansen T."/>
            <person name="Hildebrand F."/>
            <person name="Kaas R.S."/>
            <person name="Kennedy S."/>
            <person name="Kristiansen K."/>
            <person name="Kultima J.R."/>
            <person name="Leonard P."/>
            <person name="Levenez F."/>
            <person name="Lund O."/>
            <person name="Moumen B."/>
            <person name="Le Paslier D."/>
            <person name="Pons N."/>
            <person name="Pedersen O."/>
            <person name="Prifti E."/>
            <person name="Qin J."/>
            <person name="Raes J."/>
            <person name="Tap J."/>
            <person name="Tims S."/>
            <person name="Ussery D.W."/>
            <person name="Yamada T."/>
            <person name="MetaHit consortium"/>
            <person name="Renault P."/>
            <person name="Sicheritz-Ponten T."/>
            <person name="Bork P."/>
            <person name="Wang J."/>
            <person name="Brunak S."/>
            <person name="Ehrlich S.D."/>
        </authorList>
    </citation>
    <scope>NUCLEOTIDE SEQUENCE [LARGE SCALE GENOMIC DNA]</scope>
</reference>
<sequence length="232" mass="26442">MNNGEHSSFFIINSSLNKMDTIELQQTLPEVFAGRDGIVSDVWHRQVAFQKGKMYLIEAASGTGKSSLCSFIYGYRTDYQGIITFDGENVRKLTVKQWTDIRKRSLGMLFQELRLFGELTAWENVQLKNGLTGFCRKQQVKDWFEQLGIADKWDVKAARMSYGQQQRVAFVRMLCQPADFFFLDEPVSHLDDGNGQIMARILKEEAARQGAGVIVTSIGKHLPLEYDRVLSL</sequence>
<dbReference type="SUPFAM" id="SSF52540">
    <property type="entry name" value="P-loop containing nucleoside triphosphate hydrolases"/>
    <property type="match status" value="1"/>
</dbReference>
<evidence type="ECO:0000313" key="6">
    <source>
        <dbReference type="Proteomes" id="UP000018372"/>
    </source>
</evidence>
<comment type="caution">
    <text evidence="5">The sequence shown here is derived from an EMBL/GenBank/DDBJ whole genome shotgun (WGS) entry which is preliminary data.</text>
</comment>
<organism evidence="5 6">
    <name type="scientific">Phocaeicola plebeius CAG:211</name>
    <dbReference type="NCBI Taxonomy" id="1263052"/>
    <lineage>
        <taxon>Bacteria</taxon>
        <taxon>Pseudomonadati</taxon>
        <taxon>Bacteroidota</taxon>
        <taxon>Bacteroidia</taxon>
        <taxon>Bacteroidales</taxon>
        <taxon>Bacteroidaceae</taxon>
        <taxon>Phocaeicola</taxon>
    </lineage>
</organism>
<accession>R5W7K3</accession>
<feature type="domain" description="ABC transporter" evidence="4">
    <location>
        <begin position="22"/>
        <end position="232"/>
    </location>
</feature>
<evidence type="ECO:0000256" key="2">
    <source>
        <dbReference type="ARBA" id="ARBA00022741"/>
    </source>
</evidence>
<evidence type="ECO:0000256" key="1">
    <source>
        <dbReference type="ARBA" id="ARBA00005417"/>
    </source>
</evidence>
<dbReference type="GO" id="GO:0005524">
    <property type="term" value="F:ATP binding"/>
    <property type="evidence" value="ECO:0007669"/>
    <property type="project" value="UniProtKB-KW"/>
</dbReference>
<dbReference type="EMBL" id="CBAT010000251">
    <property type="protein sequence ID" value="CCZ88582.1"/>
    <property type="molecule type" value="Genomic_DNA"/>
</dbReference>
<dbReference type="PANTHER" id="PTHR24220">
    <property type="entry name" value="IMPORT ATP-BINDING PROTEIN"/>
    <property type="match status" value="1"/>
</dbReference>
<dbReference type="GO" id="GO:0005886">
    <property type="term" value="C:plasma membrane"/>
    <property type="evidence" value="ECO:0007669"/>
    <property type="project" value="TreeGrafter"/>
</dbReference>
<keyword evidence="3" id="KW-0067">ATP-binding</keyword>
<comment type="similarity">
    <text evidence="1">Belongs to the ABC transporter superfamily.</text>
</comment>
<dbReference type="GO" id="GO:0022857">
    <property type="term" value="F:transmembrane transporter activity"/>
    <property type="evidence" value="ECO:0007669"/>
    <property type="project" value="TreeGrafter"/>
</dbReference>
<dbReference type="Pfam" id="PF00005">
    <property type="entry name" value="ABC_tran"/>
    <property type="match status" value="1"/>
</dbReference>
<dbReference type="InterPro" id="IPR015854">
    <property type="entry name" value="ABC_transpr_LolD-like"/>
</dbReference>
<dbReference type="Proteomes" id="UP000018372">
    <property type="component" value="Unassembled WGS sequence"/>
</dbReference>
<dbReference type="AlphaFoldDB" id="R5W7K3"/>
<dbReference type="InterPro" id="IPR003439">
    <property type="entry name" value="ABC_transporter-like_ATP-bd"/>
</dbReference>
<dbReference type="Gene3D" id="3.40.50.300">
    <property type="entry name" value="P-loop containing nucleotide triphosphate hydrolases"/>
    <property type="match status" value="1"/>
</dbReference>
<keyword evidence="2" id="KW-0547">Nucleotide-binding</keyword>
<dbReference type="InterPro" id="IPR017871">
    <property type="entry name" value="ABC_transporter-like_CS"/>
</dbReference>
<evidence type="ECO:0000256" key="3">
    <source>
        <dbReference type="ARBA" id="ARBA00022840"/>
    </source>
</evidence>